<proteinExistence type="predicted"/>
<dbReference type="Gene3D" id="3.10.10.10">
    <property type="entry name" value="HIV Type 1 Reverse Transcriptase, subunit A, domain 1"/>
    <property type="match status" value="1"/>
</dbReference>
<evidence type="ECO:0000256" key="2">
    <source>
        <dbReference type="SAM" id="MobiDB-lite"/>
    </source>
</evidence>
<dbReference type="SUPFAM" id="SSF56672">
    <property type="entry name" value="DNA/RNA polymerases"/>
    <property type="match status" value="1"/>
</dbReference>
<evidence type="ECO:0000313" key="4">
    <source>
        <dbReference type="Proteomes" id="UP000025227"/>
    </source>
</evidence>
<protein>
    <submittedName>
        <fullName evidence="5">CCHC-type domain-containing protein</fullName>
    </submittedName>
</protein>
<keyword evidence="1" id="KW-0862">Zinc</keyword>
<sequence length="842" mass="95215">MATTLSTRQGLLTKALNRLNSALEANKGWAQAILQPPLDEHERRIYMRTERAKIRKVKAILESETLSVDDALGRYSSAADSLAADTPSLEEILKRVNSNVETAATVLDYGQTMLTSLKHRLEEPDGMETPTSFSEAPQTNLLPIPIPKFSGRIWEWDTFWGTFNHSVDSREMDNLYKMNYLLDALQGEAKETVKQFELQLKGENVDNCFLQDQLLGKFTEGIQRHVLRAKEQRSPNDNWDTNMLLSCAKEYIRTELKIVTRVGKGREQQAVQEPAGDRRYPRTGRKISSAPERRHSCFYCGQGDHAAKDCTEVATREERMSFMRKRNLCLNCGSAEHWAVQCKGGACRICNNHGHHTSLCQQLPSATKIRAAAHESKKPHQTSNRATSKRITVTKIGTVTEPILRRSLSEEDRRFLSDNNIRLSINSDIMELNPQVLLGCADLYTFLEGGFARQKTLPSGLTLIPSKLRYLVSRYEAPPETNFTEQPHSDAEVKTSTTGLIEDVEDTQTWEQFCTFESTGVHEFTGPSVEERKNLDAQFWKTFGQTIEKRQDGCYVGLPWKDNAEALSDNKGLAIRRLQATLAKLAKDPLILQQYHDTIANQHEQGIIEEVDEDSLTEGSVVHYLVHHAVLTPQKETTKLRVVFDAPAHLKGEPSLNDVLHPGPVILPKICDILLRFRLGRFAIVSDVEKAFLQVHLLCEDRDATRFIWLRDINQPLTPGNTVIYRLTRVTFGLNCSPFLLAGTIKHHLDACSVNSKLAREVASNTYVDNIIVTTSSEDEALQFYTDSKHLFNDLLMNLREFRSNDETLNAPALETRLRLGHPAVSRTPARMAEHCGRSRWL</sequence>
<keyword evidence="1" id="KW-0863">Zinc-finger</keyword>
<accession>A0A7I5EBZ3</accession>
<dbReference type="InterPro" id="IPR001878">
    <property type="entry name" value="Znf_CCHC"/>
</dbReference>
<dbReference type="Gene3D" id="3.30.70.270">
    <property type="match status" value="1"/>
</dbReference>
<dbReference type="Gene3D" id="4.10.60.10">
    <property type="entry name" value="Zinc finger, CCHC-type"/>
    <property type="match status" value="1"/>
</dbReference>
<evidence type="ECO:0000259" key="3">
    <source>
        <dbReference type="PROSITE" id="PS50158"/>
    </source>
</evidence>
<evidence type="ECO:0000256" key="1">
    <source>
        <dbReference type="PROSITE-ProRule" id="PRU00047"/>
    </source>
</evidence>
<keyword evidence="1" id="KW-0479">Metal-binding</keyword>
<dbReference type="InterPro" id="IPR005312">
    <property type="entry name" value="DUF1759"/>
</dbReference>
<dbReference type="OrthoDB" id="5873466at2759"/>
<feature type="region of interest" description="Disordered" evidence="2">
    <location>
        <begin position="267"/>
        <end position="287"/>
    </location>
</feature>
<dbReference type="WBParaSite" id="HCON_00131320-00001">
    <property type="protein sequence ID" value="HCON_00131320-00001"/>
    <property type="gene ID" value="HCON_00131320"/>
</dbReference>
<dbReference type="Pfam" id="PF03564">
    <property type="entry name" value="DUF1759"/>
    <property type="match status" value="1"/>
</dbReference>
<reference evidence="5" key="1">
    <citation type="submission" date="2020-12" db="UniProtKB">
        <authorList>
            <consortium name="WormBaseParasite"/>
        </authorList>
    </citation>
    <scope>IDENTIFICATION</scope>
    <source>
        <strain evidence="5">MHco3</strain>
    </source>
</reference>
<dbReference type="SMART" id="SM00343">
    <property type="entry name" value="ZnF_C2HC"/>
    <property type="match status" value="3"/>
</dbReference>
<dbReference type="Proteomes" id="UP000025227">
    <property type="component" value="Unplaced"/>
</dbReference>
<keyword evidence="4" id="KW-1185">Reference proteome</keyword>
<dbReference type="InterPro" id="IPR043502">
    <property type="entry name" value="DNA/RNA_pol_sf"/>
</dbReference>
<name>A0A7I5EBZ3_HAECO</name>
<dbReference type="InterPro" id="IPR043128">
    <property type="entry name" value="Rev_trsase/Diguanyl_cyclase"/>
</dbReference>
<dbReference type="PANTHER" id="PTHR47331:SF1">
    <property type="entry name" value="GAG-LIKE PROTEIN"/>
    <property type="match status" value="1"/>
</dbReference>
<dbReference type="AlphaFoldDB" id="A0A7I5EBZ3"/>
<dbReference type="OMA" id="IANQHEQ"/>
<evidence type="ECO:0000313" key="5">
    <source>
        <dbReference type="WBParaSite" id="HCON_00131320-00001"/>
    </source>
</evidence>
<dbReference type="GO" id="GO:0003676">
    <property type="term" value="F:nucleic acid binding"/>
    <property type="evidence" value="ECO:0007669"/>
    <property type="project" value="InterPro"/>
</dbReference>
<dbReference type="PROSITE" id="PS50158">
    <property type="entry name" value="ZF_CCHC"/>
    <property type="match status" value="1"/>
</dbReference>
<dbReference type="PANTHER" id="PTHR47331">
    <property type="entry name" value="PHD-TYPE DOMAIN-CONTAINING PROTEIN"/>
    <property type="match status" value="1"/>
</dbReference>
<dbReference type="GO" id="GO:0008270">
    <property type="term" value="F:zinc ion binding"/>
    <property type="evidence" value="ECO:0007669"/>
    <property type="project" value="UniProtKB-KW"/>
</dbReference>
<organism evidence="4 5">
    <name type="scientific">Haemonchus contortus</name>
    <name type="common">Barber pole worm</name>
    <dbReference type="NCBI Taxonomy" id="6289"/>
    <lineage>
        <taxon>Eukaryota</taxon>
        <taxon>Metazoa</taxon>
        <taxon>Ecdysozoa</taxon>
        <taxon>Nematoda</taxon>
        <taxon>Chromadorea</taxon>
        <taxon>Rhabditida</taxon>
        <taxon>Rhabditina</taxon>
        <taxon>Rhabditomorpha</taxon>
        <taxon>Strongyloidea</taxon>
        <taxon>Trichostrongylidae</taxon>
        <taxon>Haemonchus</taxon>
    </lineage>
</organism>
<feature type="domain" description="CCHC-type" evidence="3">
    <location>
        <begin position="297"/>
        <end position="312"/>
    </location>
</feature>